<evidence type="ECO:0000259" key="3">
    <source>
        <dbReference type="Pfam" id="PF13649"/>
    </source>
</evidence>
<keyword evidence="5" id="KW-1185">Reference proteome</keyword>
<keyword evidence="1 4" id="KW-0489">Methyltransferase</keyword>
<feature type="domain" description="Methyltransferase" evidence="3">
    <location>
        <begin position="35"/>
        <end position="125"/>
    </location>
</feature>
<dbReference type="Gene3D" id="3.40.50.150">
    <property type="entry name" value="Vaccinia Virus protein VP39"/>
    <property type="match status" value="1"/>
</dbReference>
<dbReference type="SUPFAM" id="SSF53335">
    <property type="entry name" value="S-adenosyl-L-methionine-dependent methyltransferases"/>
    <property type="match status" value="1"/>
</dbReference>
<dbReference type="InterPro" id="IPR029063">
    <property type="entry name" value="SAM-dependent_MTases_sf"/>
</dbReference>
<dbReference type="PANTHER" id="PTHR43861">
    <property type="entry name" value="TRANS-ACONITATE 2-METHYLTRANSFERASE-RELATED"/>
    <property type="match status" value="1"/>
</dbReference>
<sequence>MHDWNPNLYLKFEKERTQPVIDLISRIELDQPNRILDIGCGPGNSTRKLQKRWPDAMIVGLDSSANMIEKARKASPDIQWIHADANGDLSTLGTWDVVFSNAAIQWMPNHELLIPKLFSLVNPAGALAIQIPEVSKMPMQLAIEETAASKKWQHISIEGDTFTLNEADYYYDLLNKLSDEVYIWETHYYHVMENHQQIIDWYTSTGMKPYLDRLSQDSDKKEFAKDVLKIIKNAYNIQNDGRVLFPFKRVFFIATKHE</sequence>
<dbReference type="InterPro" id="IPR023149">
    <property type="entry name" value="Trans_acon_MeTrfase_C"/>
</dbReference>
<dbReference type="GO" id="GO:0030798">
    <property type="term" value="F:trans-aconitate 2-methyltransferase activity"/>
    <property type="evidence" value="ECO:0007669"/>
    <property type="project" value="InterPro"/>
</dbReference>
<dbReference type="AlphaFoldDB" id="A0A8J8ML95"/>
<dbReference type="KEGG" id="vpy:HZI73_14220"/>
<dbReference type="CDD" id="cd02440">
    <property type="entry name" value="AdoMet_MTases"/>
    <property type="match status" value="1"/>
</dbReference>
<keyword evidence="2" id="KW-0808">Transferase</keyword>
<organism evidence="4 5">
    <name type="scientific">Vallitalea pronyensis</name>
    <dbReference type="NCBI Taxonomy" id="1348613"/>
    <lineage>
        <taxon>Bacteria</taxon>
        <taxon>Bacillati</taxon>
        <taxon>Bacillota</taxon>
        <taxon>Clostridia</taxon>
        <taxon>Lachnospirales</taxon>
        <taxon>Vallitaleaceae</taxon>
        <taxon>Vallitalea</taxon>
    </lineage>
</organism>
<dbReference type="GO" id="GO:0032259">
    <property type="term" value="P:methylation"/>
    <property type="evidence" value="ECO:0007669"/>
    <property type="project" value="UniProtKB-KW"/>
</dbReference>
<dbReference type="Proteomes" id="UP000683246">
    <property type="component" value="Chromosome"/>
</dbReference>
<accession>A0A8J8ML95</accession>
<dbReference type="InterPro" id="IPR041698">
    <property type="entry name" value="Methyltransf_25"/>
</dbReference>
<dbReference type="Gene3D" id="1.10.150.290">
    <property type="entry name" value="S-adenosyl-L-methionine-dependent methyltransferases"/>
    <property type="match status" value="1"/>
</dbReference>
<protein>
    <submittedName>
        <fullName evidence="4">Methyltransferase domain-containing protein</fullName>
    </submittedName>
</protein>
<dbReference type="EMBL" id="CP058649">
    <property type="protein sequence ID" value="QUI23373.1"/>
    <property type="molecule type" value="Genomic_DNA"/>
</dbReference>
<evidence type="ECO:0000256" key="1">
    <source>
        <dbReference type="ARBA" id="ARBA00022603"/>
    </source>
</evidence>
<name>A0A8J8ML95_9FIRM</name>
<evidence type="ECO:0000256" key="2">
    <source>
        <dbReference type="ARBA" id="ARBA00022679"/>
    </source>
</evidence>
<reference evidence="4" key="1">
    <citation type="submission" date="2020-07" db="EMBL/GenBank/DDBJ databases">
        <title>Vallitalea pronyensis genome.</title>
        <authorList>
            <person name="Postec A."/>
        </authorList>
    </citation>
    <scope>NUCLEOTIDE SEQUENCE</scope>
    <source>
        <strain evidence="4">FatNI3</strain>
    </source>
</reference>
<evidence type="ECO:0000313" key="4">
    <source>
        <dbReference type="EMBL" id="QUI23373.1"/>
    </source>
</evidence>
<dbReference type="Pfam" id="PF13649">
    <property type="entry name" value="Methyltransf_25"/>
    <property type="match status" value="1"/>
</dbReference>
<dbReference type="PANTHER" id="PTHR43861:SF1">
    <property type="entry name" value="TRANS-ACONITATE 2-METHYLTRANSFERASE"/>
    <property type="match status" value="1"/>
</dbReference>
<dbReference type="RefSeq" id="WP_212694056.1">
    <property type="nucleotide sequence ID" value="NZ_CP058649.1"/>
</dbReference>
<proteinExistence type="predicted"/>
<evidence type="ECO:0000313" key="5">
    <source>
        <dbReference type="Proteomes" id="UP000683246"/>
    </source>
</evidence>
<gene>
    <name evidence="4" type="ORF">HZI73_14220</name>
</gene>